<organism evidence="2 3">
    <name type="scientific">Leishmania mexicana (strain MHOM/GT/2001/U1103)</name>
    <dbReference type="NCBI Taxonomy" id="929439"/>
    <lineage>
        <taxon>Eukaryota</taxon>
        <taxon>Discoba</taxon>
        <taxon>Euglenozoa</taxon>
        <taxon>Kinetoplastea</taxon>
        <taxon>Metakinetoplastina</taxon>
        <taxon>Trypanosomatida</taxon>
        <taxon>Trypanosomatidae</taxon>
        <taxon>Leishmaniinae</taxon>
        <taxon>Leishmania</taxon>
    </lineage>
</organism>
<proteinExistence type="predicted"/>
<dbReference type="AlphaFoldDB" id="E9B5W0"/>
<dbReference type="Proteomes" id="UP000007259">
    <property type="component" value="Chromosome 34"/>
</dbReference>
<feature type="region of interest" description="Disordered" evidence="1">
    <location>
        <begin position="955"/>
        <end position="997"/>
    </location>
</feature>
<dbReference type="EMBL" id="FR799587">
    <property type="protein sequence ID" value="CBZ30631.1"/>
    <property type="molecule type" value="Genomic_DNA"/>
</dbReference>
<dbReference type="RefSeq" id="XP_003879077.1">
    <property type="nucleotide sequence ID" value="XM_003879028.1"/>
</dbReference>
<dbReference type="OMA" id="MQRLRMV"/>
<feature type="compositionally biased region" description="Basic and acidic residues" evidence="1">
    <location>
        <begin position="761"/>
        <end position="771"/>
    </location>
</feature>
<sequence>MAYAYTDPTSISYVLQRAHDELRRGENQHYRSTEAQYTNHIKELLGSLERYLETCGVRLPTEIQEGAEITAAAAAAGAKESERAPFSAPPRGLLVGTRRVSQGRRINSGSASASVTVGSAKCTSDAVNRHEETSSNVSVYSSGPVRSGWGNLATPCEAQRGSGAANACHVASSGPVAAATSTLHGISLKSNQVNTMCSSSSSPLGAAYQQHIAPGNKSVCTANSESEASILYKSQQSTTAHAAYSSSSPSTAVDVRPDGNVEGNTTSLMYSGDAAGVDSCSVDSGSAPIVVIIDSGCGGGNGTRSRGRGESVAMRSPPAPPKLPDHYTGEGVRGGLYASGNGFSRSVSTHRTVSSAIASASCVSDPGAGTACTAAAHDRWGEFGTFVQSITESRQNSNLASLRSAAAAECPLPSGVKGALAAPLLTALRNAENGSSGAVSASLAVVAPPPGADPMVGLQLPYLPSTGTSMTTPPAPVLSAAVGRQVQSSPLDSSGANISTSSLTLQVAHGGGSSAVRALAAAGVAAEAGGNSEMTDAEVVKSLSPSFGILSSPLPIALVPRQHCVEKAGAGVAQLEHIPSPPQHSWPGRPAYFTTVAAPMQRVASEPLASHRLCAGGGDGTDSIAYHQQAQCGSVPPYPRTSAGAVAATAAAAAATIAPTRNPEKEQLMSRLREVLERSVFGKSSVQPSAVPSAVAACSVGEDQVKHSAPGSTRVPVSALVPSPQPLRQNQRTPGYPTPLPGTTKTDDTPDGSANAQRSDSPPELKDRGNRGDGTGGVAWDDSWDFLRLATAAISEFPHTTSSKGIVSEAATSHSVSRGTVRPEDGGSMGPPRCDHTPKEGGHAYRYVGSSNKAATMTAARPSGGLSACRRWDKGSCTTANGTSSRASATEMIAASFVANAQHYPSPLPVPMSWMRPARSPPGIALQGASASDGYPPGLTKSDIDNFTRAEEVLRARQSHSTGGKRALTDEQQSSQHDDGERQSSSTNFSPAHAEKQQLMQRLRMVLSRHGE</sequence>
<accession>E9B5W0</accession>
<keyword evidence="3" id="KW-1185">Reference proteome</keyword>
<feature type="region of interest" description="Disordered" evidence="1">
    <location>
        <begin position="806"/>
        <end position="839"/>
    </location>
</feature>
<feature type="region of interest" description="Disordered" evidence="1">
    <location>
        <begin position="705"/>
        <end position="778"/>
    </location>
</feature>
<gene>
    <name evidence="2" type="ORF">LMXM_34_0800</name>
</gene>
<name>E9B5W0_LEIMU</name>
<dbReference type="PhylomeDB" id="E9B5W0"/>
<dbReference type="GeneID" id="13450794"/>
<dbReference type="OrthoDB" id="266236at2759"/>
<feature type="compositionally biased region" description="Polar residues" evidence="1">
    <location>
        <begin position="806"/>
        <end position="818"/>
    </location>
</feature>
<evidence type="ECO:0000313" key="3">
    <source>
        <dbReference type="Proteomes" id="UP000007259"/>
    </source>
</evidence>
<evidence type="ECO:0000256" key="1">
    <source>
        <dbReference type="SAM" id="MobiDB-lite"/>
    </source>
</evidence>
<reference evidence="2 3" key="1">
    <citation type="journal article" date="2011" name="Genome Res.">
        <title>Chromosome and gene copy number variation allow major structural change between species and strains of Leishmania.</title>
        <authorList>
            <person name="Rogers M.B."/>
            <person name="Hilley J.D."/>
            <person name="Dickens N.J."/>
            <person name="Wilkes J."/>
            <person name="Bates P.A."/>
            <person name="Depledge D.P."/>
            <person name="Harris D."/>
            <person name="Her Y."/>
            <person name="Herzyk P."/>
            <person name="Imamura H."/>
            <person name="Otto T.D."/>
            <person name="Sanders M."/>
            <person name="Seeger K."/>
            <person name="Dujardin J.C."/>
            <person name="Berriman M."/>
            <person name="Smith D.F."/>
            <person name="Hertz-Fowler C."/>
            <person name="Mottram J.C."/>
        </authorList>
    </citation>
    <scope>NUCLEOTIDE SEQUENCE [LARGE SCALE GENOMIC DNA]</scope>
    <source>
        <strain evidence="2 3">MHOM/GT/2001/U1103</strain>
    </source>
</reference>
<dbReference type="VEuPathDB" id="TriTrypDB:LmxM.34.0800"/>
<protein>
    <submittedName>
        <fullName evidence="2">Uncharacterized protein</fullName>
    </submittedName>
</protein>
<dbReference type="KEGG" id="lmi:LMXM_34_0800"/>
<evidence type="ECO:0000313" key="2">
    <source>
        <dbReference type="EMBL" id="CBZ30631.1"/>
    </source>
</evidence>
<feature type="region of interest" description="Disordered" evidence="1">
    <location>
        <begin position="300"/>
        <end position="328"/>
    </location>
</feature>
<feature type="region of interest" description="Disordered" evidence="1">
    <location>
        <begin position="921"/>
        <end position="943"/>
    </location>
</feature>